<gene>
    <name evidence="1" type="ORF">BRCON_1025</name>
</gene>
<dbReference type="AlphaFoldDB" id="A0A2Z4Y501"/>
<accession>A0A2Z4Y501</accession>
<protein>
    <submittedName>
        <fullName evidence="1">Uncharacterized protein</fullName>
    </submittedName>
</protein>
<proteinExistence type="predicted"/>
<dbReference type="EMBL" id="CP030759">
    <property type="protein sequence ID" value="AXA35802.1"/>
    <property type="molecule type" value="Genomic_DNA"/>
</dbReference>
<dbReference type="KEGG" id="schv:BRCON_1025"/>
<reference evidence="1 2" key="1">
    <citation type="submission" date="2018-05" db="EMBL/GenBank/DDBJ databases">
        <title>A metagenomic window into the 2 km-deep terrestrial subsurface aquifer revealed taxonomically and functionally diverse microbial community comprising novel uncultured bacterial lineages.</title>
        <authorList>
            <person name="Kadnikov V.V."/>
            <person name="Mardanov A.V."/>
            <person name="Beletsky A.V."/>
            <person name="Banks D."/>
            <person name="Pimenov N.V."/>
            <person name="Frank Y.A."/>
            <person name="Karnachuk O.V."/>
            <person name="Ravin N.V."/>
        </authorList>
    </citation>
    <scope>NUCLEOTIDE SEQUENCE [LARGE SCALE GENOMIC DNA]</scope>
    <source>
        <strain evidence="1">BY</strain>
    </source>
</reference>
<evidence type="ECO:0000313" key="2">
    <source>
        <dbReference type="Proteomes" id="UP000262583"/>
    </source>
</evidence>
<sequence>MHSIEDMRIFISATREGSSIVKKCGASTSVVQGGGMRRKKCSTALALTAL</sequence>
<dbReference type="Proteomes" id="UP000262583">
    <property type="component" value="Chromosome"/>
</dbReference>
<evidence type="ECO:0000313" key="1">
    <source>
        <dbReference type="EMBL" id="AXA35802.1"/>
    </source>
</evidence>
<name>A0A2Z4Y501_SUMC1</name>
<organism evidence="1 2">
    <name type="scientific">Sumerlaea chitinivorans</name>
    <dbReference type="NCBI Taxonomy" id="2250252"/>
    <lineage>
        <taxon>Bacteria</taxon>
        <taxon>Candidatus Sumerlaeota</taxon>
        <taxon>Candidatus Sumerlaeia</taxon>
        <taxon>Candidatus Sumerlaeales</taxon>
        <taxon>Candidatus Sumerlaeaceae</taxon>
        <taxon>Candidatus Sumerlaea</taxon>
    </lineage>
</organism>